<dbReference type="InParanoid" id="A0A6I8TQ43"/>
<reference evidence="1" key="2">
    <citation type="submission" date="2020-05" db="UniProtKB">
        <authorList>
            <consortium name="EnsemblMetazoa"/>
        </authorList>
    </citation>
    <scope>IDENTIFICATION</scope>
    <source>
        <strain evidence="1">LVP_AGWG</strain>
    </source>
</reference>
<evidence type="ECO:0000313" key="2">
    <source>
        <dbReference type="Proteomes" id="UP000008820"/>
    </source>
</evidence>
<sequence>MLPRGTWGRTCRETDQMSATRDVAAGNLESYLPGDGPNVSNQGCCRGELGVVPAGRRTKCQQPGMLPRGTWGRTCRETDQMSATRDVAAGNLGSYLPGDGPNVSNQGCCRGELGVVPAGRRTKCQQPGMLPRGTWSRTCRETDQMSATRDVAAGNLGSYLPGDGPNVSNQGCCRGELGVVPAGRRTKCQQPGMLPRGTWGRTCRETDQMSATRDVAAGNLESYLPGDGPNVSNQGCCRGELGVVPAGRRTKCQQPGMLPRGTWSRTCRETDQMSATRDVAAGNLESYLPGDGPNVSNQGCCRGELGVVPAGRRTKCQQPGMLPRGTWGRTCREMDQVSQPGMLQWES</sequence>
<proteinExistence type="predicted"/>
<evidence type="ECO:0000313" key="1">
    <source>
        <dbReference type="EnsemblMetazoa" id="AAEL022934-PA"/>
    </source>
</evidence>
<dbReference type="AlphaFoldDB" id="A0A6I8TQ43"/>
<name>A0A6I8TQ43_AEDAE</name>
<accession>A0A6I8TQ43</accession>
<dbReference type="Proteomes" id="UP000008820">
    <property type="component" value="Chromosome 2"/>
</dbReference>
<organism evidence="1 2">
    <name type="scientific">Aedes aegypti</name>
    <name type="common">Yellowfever mosquito</name>
    <name type="synonym">Culex aegypti</name>
    <dbReference type="NCBI Taxonomy" id="7159"/>
    <lineage>
        <taxon>Eukaryota</taxon>
        <taxon>Metazoa</taxon>
        <taxon>Ecdysozoa</taxon>
        <taxon>Arthropoda</taxon>
        <taxon>Hexapoda</taxon>
        <taxon>Insecta</taxon>
        <taxon>Pterygota</taxon>
        <taxon>Neoptera</taxon>
        <taxon>Endopterygota</taxon>
        <taxon>Diptera</taxon>
        <taxon>Nematocera</taxon>
        <taxon>Culicoidea</taxon>
        <taxon>Culicidae</taxon>
        <taxon>Culicinae</taxon>
        <taxon>Aedini</taxon>
        <taxon>Aedes</taxon>
        <taxon>Stegomyia</taxon>
    </lineage>
</organism>
<gene>
    <name evidence="1" type="primary">110676611</name>
</gene>
<keyword evidence="2" id="KW-1185">Reference proteome</keyword>
<protein>
    <submittedName>
        <fullName evidence="1">Uncharacterized protein</fullName>
    </submittedName>
</protein>
<reference evidence="1 2" key="1">
    <citation type="submission" date="2017-06" db="EMBL/GenBank/DDBJ databases">
        <title>Aedes aegypti genome working group (AGWG) sequencing and assembly.</title>
        <authorList>
            <consortium name="Aedes aegypti Genome Working Group (AGWG)"/>
            <person name="Matthews B.J."/>
        </authorList>
    </citation>
    <scope>NUCLEOTIDE SEQUENCE [LARGE SCALE GENOMIC DNA]</scope>
    <source>
        <strain evidence="1 2">LVP_AGWG</strain>
    </source>
</reference>
<dbReference type="EnsemblMetazoa" id="AAEL022934-RA">
    <property type="protein sequence ID" value="AAEL022934-PA"/>
    <property type="gene ID" value="AAEL022934"/>
</dbReference>